<accession>A0A226EN08</accession>
<name>A0A226EN08_FOLCA</name>
<comment type="caution">
    <text evidence="2">The sequence shown here is derived from an EMBL/GenBank/DDBJ whole genome shotgun (WGS) entry which is preliminary data.</text>
</comment>
<evidence type="ECO:0000256" key="1">
    <source>
        <dbReference type="SAM" id="SignalP"/>
    </source>
</evidence>
<gene>
    <name evidence="2" type="ORF">Fcan01_08536</name>
</gene>
<feature type="signal peptide" evidence="1">
    <location>
        <begin position="1"/>
        <end position="20"/>
    </location>
</feature>
<keyword evidence="3" id="KW-1185">Reference proteome</keyword>
<dbReference type="EMBL" id="LNIX01000003">
    <property type="protein sequence ID" value="OXA58507.1"/>
    <property type="molecule type" value="Genomic_DNA"/>
</dbReference>
<dbReference type="Proteomes" id="UP000198287">
    <property type="component" value="Unassembled WGS sequence"/>
</dbReference>
<sequence>MDKCSSSLVIVIVAAYFVAAATTVMTHPNGPATIDPTLDSDLFGPIVIRRNRASHPRQQDVLPAGEDDVGTELVRSERNLLNGLLPLPTASLITELLLSLNNLLAKLDVTVVLLPAPFPMRLAKCVPGCLRNADCRDATTSSAHQDVGSPISAVLGLLGKLGGV</sequence>
<organism evidence="2 3">
    <name type="scientific">Folsomia candida</name>
    <name type="common">Springtail</name>
    <dbReference type="NCBI Taxonomy" id="158441"/>
    <lineage>
        <taxon>Eukaryota</taxon>
        <taxon>Metazoa</taxon>
        <taxon>Ecdysozoa</taxon>
        <taxon>Arthropoda</taxon>
        <taxon>Hexapoda</taxon>
        <taxon>Collembola</taxon>
        <taxon>Entomobryomorpha</taxon>
        <taxon>Isotomoidea</taxon>
        <taxon>Isotomidae</taxon>
        <taxon>Proisotominae</taxon>
        <taxon>Folsomia</taxon>
    </lineage>
</organism>
<evidence type="ECO:0000313" key="3">
    <source>
        <dbReference type="Proteomes" id="UP000198287"/>
    </source>
</evidence>
<evidence type="ECO:0000313" key="2">
    <source>
        <dbReference type="EMBL" id="OXA58507.1"/>
    </source>
</evidence>
<proteinExistence type="predicted"/>
<reference evidence="2 3" key="1">
    <citation type="submission" date="2015-12" db="EMBL/GenBank/DDBJ databases">
        <title>The genome of Folsomia candida.</title>
        <authorList>
            <person name="Faddeeva A."/>
            <person name="Derks M.F."/>
            <person name="Anvar Y."/>
            <person name="Smit S."/>
            <person name="Van Straalen N."/>
            <person name="Roelofs D."/>
        </authorList>
    </citation>
    <scope>NUCLEOTIDE SEQUENCE [LARGE SCALE GENOMIC DNA]</scope>
    <source>
        <strain evidence="2 3">VU population</strain>
        <tissue evidence="2">Whole body</tissue>
    </source>
</reference>
<evidence type="ECO:0008006" key="4">
    <source>
        <dbReference type="Google" id="ProtNLM"/>
    </source>
</evidence>
<feature type="chain" id="PRO_5013279774" description="Secreted protein" evidence="1">
    <location>
        <begin position="21"/>
        <end position="164"/>
    </location>
</feature>
<protein>
    <recommendedName>
        <fullName evidence="4">Secreted protein</fullName>
    </recommendedName>
</protein>
<keyword evidence="1" id="KW-0732">Signal</keyword>
<dbReference type="AlphaFoldDB" id="A0A226EN08"/>